<keyword evidence="8" id="KW-1185">Reference proteome</keyword>
<dbReference type="SUPFAM" id="SSF54001">
    <property type="entry name" value="Cysteine proteinases"/>
    <property type="match status" value="1"/>
</dbReference>
<dbReference type="Pfam" id="PF09331">
    <property type="entry name" value="DUF1985"/>
    <property type="match status" value="1"/>
</dbReference>
<keyword evidence="2" id="KW-0645">Protease</keyword>
<feature type="compositionally biased region" description="Polar residues" evidence="4">
    <location>
        <begin position="467"/>
        <end position="483"/>
    </location>
</feature>
<evidence type="ECO:0000256" key="3">
    <source>
        <dbReference type="ARBA" id="ARBA00022801"/>
    </source>
</evidence>
<feature type="compositionally biased region" description="Basic and acidic residues" evidence="4">
    <location>
        <begin position="244"/>
        <end position="261"/>
    </location>
</feature>
<keyword evidence="3" id="KW-0378">Hydrolase</keyword>
<gene>
    <name evidence="7" type="ORF">HID58_056637</name>
</gene>
<organism evidence="7 8">
    <name type="scientific">Brassica napus</name>
    <name type="common">Rape</name>
    <dbReference type="NCBI Taxonomy" id="3708"/>
    <lineage>
        <taxon>Eukaryota</taxon>
        <taxon>Viridiplantae</taxon>
        <taxon>Streptophyta</taxon>
        <taxon>Embryophyta</taxon>
        <taxon>Tracheophyta</taxon>
        <taxon>Spermatophyta</taxon>
        <taxon>Magnoliopsida</taxon>
        <taxon>eudicotyledons</taxon>
        <taxon>Gunneridae</taxon>
        <taxon>Pentapetalae</taxon>
        <taxon>rosids</taxon>
        <taxon>malvids</taxon>
        <taxon>Brassicales</taxon>
        <taxon>Brassicaceae</taxon>
        <taxon>Brassiceae</taxon>
        <taxon>Brassica</taxon>
    </lineage>
</organism>
<dbReference type="Pfam" id="PF02902">
    <property type="entry name" value="Peptidase_C48"/>
    <property type="match status" value="1"/>
</dbReference>
<evidence type="ECO:0000313" key="7">
    <source>
        <dbReference type="EMBL" id="KAH0894208.1"/>
    </source>
</evidence>
<evidence type="ECO:0000256" key="1">
    <source>
        <dbReference type="ARBA" id="ARBA00005234"/>
    </source>
</evidence>
<reference evidence="7 8" key="1">
    <citation type="submission" date="2021-05" db="EMBL/GenBank/DDBJ databases">
        <title>Genome Assembly of Synthetic Allotetraploid Brassica napus Reveals Homoeologous Exchanges between Subgenomes.</title>
        <authorList>
            <person name="Davis J.T."/>
        </authorList>
    </citation>
    <scope>NUCLEOTIDE SEQUENCE [LARGE SCALE GENOMIC DNA]</scope>
    <source>
        <strain evidence="8">cv. Da-Ae</strain>
        <tissue evidence="7">Seedling</tissue>
    </source>
</reference>
<proteinExistence type="inferred from homology"/>
<evidence type="ECO:0000256" key="2">
    <source>
        <dbReference type="ARBA" id="ARBA00022670"/>
    </source>
</evidence>
<name>A0ABQ8AP55_BRANA</name>
<protein>
    <recommendedName>
        <fullName evidence="9">Ubiquitin-like protease family profile domain-containing protein</fullName>
    </recommendedName>
</protein>
<feature type="domain" description="DUF1985" evidence="6">
    <location>
        <begin position="55"/>
        <end position="125"/>
    </location>
</feature>
<feature type="region of interest" description="Disordered" evidence="4">
    <location>
        <begin position="135"/>
        <end position="166"/>
    </location>
</feature>
<evidence type="ECO:0000259" key="6">
    <source>
        <dbReference type="Pfam" id="PF09331"/>
    </source>
</evidence>
<sequence>KPLSEISEIETMELTQLPERMFAAGEEPVGERVNTYHKPRRIESILDALEPEKFCAVDTAIEMLKKRKVKDREMRLKYACLTFTSCVLLPTSHSPRIITEHVEMIRDFDEFLKYPWGRVTFEMLVVTPVEPVVVIDSDSDSDSGNSESQADKVEMSKPPDAPPASVRYCVNPAHVRDLHEECKVEVTSMLVDGTHTAEELTWEDEVDDVTVDNLVRSIEQGHVLTKAMFSGGLSASDLARMRSEKKLKEKEQKDNKERENQADSPEGEIGEAYDVSHMANLVGRIVTPKIEDAVYKLGDKLEERLAKLIKVEVLNMQGAVIQSIIGLLGKPNPDAGVASDENGGAVDQAQNGRGCTSAGASLLTADAIRSEGQTTATYVPTSLHNSTEQPLVDLATVIPKQAEKAGEPLQAEKVGEPIQLDNLINMVITDVGGVLDDSEVAPANNQPAIHITDPSLKASKLYAAHSPTDTDLTTPQPGQNTNFTHHHLSPVDEDGSPHEKEIEFLLSLIEIPTFSLGLSQGELLHEEVCHASVPDVEASNVIAETRKSKRTRILPPLFNDYQCDPKIKAFSREGTLTTTSNNVDEIYMAMRERAGDSRVYTVANGMSVTTDELNEIIDRNQQMTPKSKIAFYDTNFPALLMKQHGRLTKTAIKDRHRMKYDEAVVKHFIGGSTPDDVYDCIYFPFFIDKQHWVGVSLDLSRGAVQILDCNHGFRSESMMKKDFTPITVVVPHILATTTRNKSADARKPYQMVRVNCVSHNSNSTDAAATTVLLIQAHAANGANGCKDVTPETISSGAKHLAVLVYRDITHDSIKYTNDNLKDLGITFKSSHYTIQGDFC</sequence>
<dbReference type="InterPro" id="IPR038765">
    <property type="entry name" value="Papain-like_cys_pep_sf"/>
</dbReference>
<comment type="caution">
    <text evidence="7">The sequence shown here is derived from an EMBL/GenBank/DDBJ whole genome shotgun (WGS) entry which is preliminary data.</text>
</comment>
<evidence type="ECO:0008006" key="9">
    <source>
        <dbReference type="Google" id="ProtNLM"/>
    </source>
</evidence>
<dbReference type="Proteomes" id="UP000824890">
    <property type="component" value="Unassembled WGS sequence"/>
</dbReference>
<evidence type="ECO:0000313" key="8">
    <source>
        <dbReference type="Proteomes" id="UP000824890"/>
    </source>
</evidence>
<evidence type="ECO:0000256" key="4">
    <source>
        <dbReference type="SAM" id="MobiDB-lite"/>
    </source>
</evidence>
<dbReference type="EMBL" id="JAGKQM010000013">
    <property type="protein sequence ID" value="KAH0894208.1"/>
    <property type="molecule type" value="Genomic_DNA"/>
</dbReference>
<dbReference type="InterPro" id="IPR015410">
    <property type="entry name" value="DUF1985"/>
</dbReference>
<feature type="domain" description="Ubiquitin-like protease family profile" evidence="5">
    <location>
        <begin position="624"/>
        <end position="781"/>
    </location>
</feature>
<accession>A0ABQ8AP55</accession>
<feature type="region of interest" description="Disordered" evidence="4">
    <location>
        <begin position="466"/>
        <end position="497"/>
    </location>
</feature>
<dbReference type="InterPro" id="IPR003653">
    <property type="entry name" value="Peptidase_C48_C"/>
</dbReference>
<evidence type="ECO:0000259" key="5">
    <source>
        <dbReference type="Pfam" id="PF02902"/>
    </source>
</evidence>
<feature type="non-terminal residue" evidence="7">
    <location>
        <position position="1"/>
    </location>
</feature>
<feature type="region of interest" description="Disordered" evidence="4">
    <location>
        <begin position="244"/>
        <end position="272"/>
    </location>
</feature>
<dbReference type="PANTHER" id="PTHR48449">
    <property type="entry name" value="DUF1985 DOMAIN-CONTAINING PROTEIN"/>
    <property type="match status" value="1"/>
</dbReference>
<comment type="similarity">
    <text evidence="1">Belongs to the peptidase C48 family.</text>
</comment>
<dbReference type="PANTHER" id="PTHR48449:SF2">
    <property type="entry name" value="UBIQUITIN-LIKE PROTEASE FAMILY PROFILE DOMAIN-CONTAINING PROTEIN"/>
    <property type="match status" value="1"/>
</dbReference>